<evidence type="ECO:0000256" key="1">
    <source>
        <dbReference type="SAM" id="MobiDB-lite"/>
    </source>
</evidence>
<comment type="caution">
    <text evidence="2">The sequence shown here is derived from an EMBL/GenBank/DDBJ whole genome shotgun (WGS) entry which is preliminary data.</text>
</comment>
<dbReference type="PANTHER" id="PTHR31718:SF30">
    <property type="entry name" value="EMBRYO-SPECIFIC PROTEIN ATS3A-LIKE"/>
    <property type="match status" value="1"/>
</dbReference>
<protein>
    <submittedName>
        <fullName evidence="2">Uncharacterized protein</fullName>
    </submittedName>
</protein>
<evidence type="ECO:0000313" key="2">
    <source>
        <dbReference type="EMBL" id="RZC29955.1"/>
    </source>
</evidence>
<evidence type="ECO:0000313" key="3">
    <source>
        <dbReference type="Proteomes" id="UP000289340"/>
    </source>
</evidence>
<sequence>MMTTTRTTMIHPHLGINADSDKGCHMEVVDHFEMMFTTKKTAFYVSEISIPKTVDARHCMARILQRRTISNLDLLFSSSRNLDLLFSSTQLKRVSTSNYTNPLDDDDWGDFMNHSKQINEKPFDSFGVPTDPKGAILLSIFGEEEGKEEEKPASGNVFSNGDGGAVKRGSSSNGSVGISDLISSLYNQQHPQVDSHNNKSVSVSNVAAPNLTYSNESKLNSDEDEDGREFKSTEWETGTKSQDVKAETPKHDNGALDVDHINPQPSPESESNDIGTGFAMFSQNFGEFSSGSGPNQNLKLEMDDGGYYSTTTYLSSSIEQVMRPKSPLPGLVDFHGKWKQMVKIQVLEREIGLLQQKNCPYVITIETTCTWGAETSNIVSLRKVDPLEPEVLDDMPRKPFQACMVDQFEVTTPCVNSPICYLYLKLIGNDDWRPGFAQIQVLEGSHLNSDYFYFRR</sequence>
<accession>A0A445M2W7</accession>
<feature type="compositionally biased region" description="Basic and acidic residues" evidence="1">
    <location>
        <begin position="242"/>
        <end position="260"/>
    </location>
</feature>
<gene>
    <name evidence="2" type="ORF">D0Y65_001533</name>
</gene>
<dbReference type="InterPro" id="IPR010417">
    <property type="entry name" value="Embryo-specific_ATS3"/>
</dbReference>
<dbReference type="SUPFAM" id="SSF49723">
    <property type="entry name" value="Lipase/lipooxygenase domain (PLAT/LH2 domain)"/>
    <property type="match status" value="1"/>
</dbReference>
<dbReference type="Proteomes" id="UP000289340">
    <property type="component" value="Chromosome 1"/>
</dbReference>
<proteinExistence type="predicted"/>
<reference evidence="2 3" key="1">
    <citation type="submission" date="2018-09" db="EMBL/GenBank/DDBJ databases">
        <title>A high-quality reference genome of wild soybean provides a powerful tool to mine soybean genomes.</title>
        <authorList>
            <person name="Xie M."/>
            <person name="Chung C.Y.L."/>
            <person name="Li M.-W."/>
            <person name="Wong F.-L."/>
            <person name="Chan T.-F."/>
            <person name="Lam H.-M."/>
        </authorList>
    </citation>
    <scope>NUCLEOTIDE SEQUENCE [LARGE SCALE GENOMIC DNA]</scope>
    <source>
        <strain evidence="3">cv. W05</strain>
        <tissue evidence="2">Hypocotyl of etiolated seedlings</tissue>
    </source>
</reference>
<dbReference type="InterPro" id="IPR036392">
    <property type="entry name" value="PLAT/LH2_dom_sf"/>
</dbReference>
<dbReference type="AlphaFoldDB" id="A0A445M2W7"/>
<name>A0A445M2W7_GLYSO</name>
<dbReference type="EMBL" id="QZWG01000001">
    <property type="protein sequence ID" value="RZC29955.1"/>
    <property type="molecule type" value="Genomic_DNA"/>
</dbReference>
<keyword evidence="3" id="KW-1185">Reference proteome</keyword>
<feature type="region of interest" description="Disordered" evidence="1">
    <location>
        <begin position="144"/>
        <end position="173"/>
    </location>
</feature>
<dbReference type="PANTHER" id="PTHR31718">
    <property type="entry name" value="PLAT DOMAIN-CONTAINING PROTEIN"/>
    <property type="match status" value="1"/>
</dbReference>
<organism evidence="2 3">
    <name type="scientific">Glycine soja</name>
    <name type="common">Wild soybean</name>
    <dbReference type="NCBI Taxonomy" id="3848"/>
    <lineage>
        <taxon>Eukaryota</taxon>
        <taxon>Viridiplantae</taxon>
        <taxon>Streptophyta</taxon>
        <taxon>Embryophyta</taxon>
        <taxon>Tracheophyta</taxon>
        <taxon>Spermatophyta</taxon>
        <taxon>Magnoliopsida</taxon>
        <taxon>eudicotyledons</taxon>
        <taxon>Gunneridae</taxon>
        <taxon>Pentapetalae</taxon>
        <taxon>rosids</taxon>
        <taxon>fabids</taxon>
        <taxon>Fabales</taxon>
        <taxon>Fabaceae</taxon>
        <taxon>Papilionoideae</taxon>
        <taxon>50 kb inversion clade</taxon>
        <taxon>NPAAA clade</taxon>
        <taxon>indigoferoid/millettioid clade</taxon>
        <taxon>Phaseoleae</taxon>
        <taxon>Glycine</taxon>
        <taxon>Glycine subgen. Soja</taxon>
    </lineage>
</organism>
<dbReference type="Pfam" id="PF06232">
    <property type="entry name" value="ATS3"/>
    <property type="match status" value="1"/>
</dbReference>
<feature type="region of interest" description="Disordered" evidence="1">
    <location>
        <begin position="208"/>
        <end position="271"/>
    </location>
</feature>